<keyword evidence="4 6" id="KW-1133">Transmembrane helix</keyword>
<proteinExistence type="predicted"/>
<evidence type="ECO:0000259" key="7">
    <source>
        <dbReference type="PROSITE" id="PS50850"/>
    </source>
</evidence>
<gene>
    <name evidence="8" type="ordered locus">MLP_40130</name>
</gene>
<evidence type="ECO:0000256" key="6">
    <source>
        <dbReference type="SAM" id="Phobius"/>
    </source>
</evidence>
<evidence type="ECO:0000256" key="1">
    <source>
        <dbReference type="ARBA" id="ARBA00004651"/>
    </source>
</evidence>
<keyword evidence="5 6" id="KW-0472">Membrane</keyword>
<dbReference type="InterPro" id="IPR020846">
    <property type="entry name" value="MFS_dom"/>
</dbReference>
<evidence type="ECO:0000256" key="2">
    <source>
        <dbReference type="ARBA" id="ARBA00022448"/>
    </source>
</evidence>
<dbReference type="STRING" id="1032480.MLP_40130"/>
<accession>F5XR05</accession>
<feature type="transmembrane region" description="Helical" evidence="6">
    <location>
        <begin position="263"/>
        <end position="284"/>
    </location>
</feature>
<dbReference type="KEGG" id="mph:MLP_40130"/>
<sequence length="457" mass="46959">MSSTYRAQAQPSDSGQRAALMLAVLGFFVVALDAQIVNVALPEIRTSLGGGLSGLQWVLTGYTLMFASLQLFAGALADRSGSRRVYGVGMTIFVISSAACAAAPNLPALVAARVVQGAGAAMITPASLALIRGAFVDPVARSRAITYWALGGAVATAAGPVVGGAFTQLDWRLIFLINIPVAGVAFAALRRVPPSPRRAVPFDWVGQFSAVVALGGLTYAIIEGADLGYTAPRILAMFGLALAGAGIFVLAQVRGRHSMVPPVLFESPIVPAALLVGAGYMAAFYGMVFVQSLYFQQLRGIEPLATGLLFLPMTVVVAVVNPFIARTMNRYGQLVPVVGGLLVMAAGLLGLTLLPSDAPVLAVAMLMIPIGVGGSFTVPAVTAMIMDQIPGALAGTASGVLSTARQLGGALGVAIFGAVLVLQPQFLTGLRANFIGAAAFLLVLIPVIVRAYRAPGQ</sequence>
<dbReference type="PANTHER" id="PTHR42718">
    <property type="entry name" value="MAJOR FACILITATOR SUPERFAMILY MULTIDRUG TRANSPORTER MFSC"/>
    <property type="match status" value="1"/>
</dbReference>
<dbReference type="RefSeq" id="WP_013864869.1">
    <property type="nucleotide sequence ID" value="NC_015635.1"/>
</dbReference>
<dbReference type="EMBL" id="AP012204">
    <property type="protein sequence ID" value="BAK37027.1"/>
    <property type="molecule type" value="Genomic_DNA"/>
</dbReference>
<dbReference type="PROSITE" id="PS50850">
    <property type="entry name" value="MFS"/>
    <property type="match status" value="1"/>
</dbReference>
<reference evidence="8 9" key="1">
    <citation type="submission" date="2011-05" db="EMBL/GenBank/DDBJ databases">
        <title>Whole genome sequence of Microlunatus phosphovorus NM-1.</title>
        <authorList>
            <person name="Hosoyama A."/>
            <person name="Sasaki K."/>
            <person name="Harada T."/>
            <person name="Igarashi R."/>
            <person name="Kawakoshi A."/>
            <person name="Sasagawa M."/>
            <person name="Fukada J."/>
            <person name="Nakamura S."/>
            <person name="Katano Y."/>
            <person name="Hanada S."/>
            <person name="Kamagata Y."/>
            <person name="Nakamura N."/>
            <person name="Yamazaki S."/>
            <person name="Fujita N."/>
        </authorList>
    </citation>
    <scope>NUCLEOTIDE SEQUENCE [LARGE SCALE GENOMIC DNA]</scope>
    <source>
        <strain evidence="9">ATCC 700054 / DSM 10555 / JCM 9379 / NBRC 101784 / NCIMB 13414 / VKM Ac-1990 / NM-1</strain>
    </source>
</reference>
<keyword evidence="2" id="KW-0813">Transport</keyword>
<feature type="transmembrane region" description="Helical" evidence="6">
    <location>
        <begin position="54"/>
        <end position="73"/>
    </location>
</feature>
<dbReference type="HOGENOM" id="CLU_000960_28_2_11"/>
<evidence type="ECO:0000313" key="9">
    <source>
        <dbReference type="Proteomes" id="UP000007947"/>
    </source>
</evidence>
<evidence type="ECO:0000256" key="5">
    <source>
        <dbReference type="ARBA" id="ARBA00023136"/>
    </source>
</evidence>
<name>F5XR05_MICPN</name>
<dbReference type="Pfam" id="PF07690">
    <property type="entry name" value="MFS_1"/>
    <property type="match status" value="1"/>
</dbReference>
<comment type="subcellular location">
    <subcellularLocation>
        <location evidence="1">Cell membrane</location>
        <topology evidence="1">Multi-pass membrane protein</topology>
    </subcellularLocation>
</comment>
<dbReference type="GO" id="GO:0022857">
    <property type="term" value="F:transmembrane transporter activity"/>
    <property type="evidence" value="ECO:0007669"/>
    <property type="project" value="InterPro"/>
</dbReference>
<feature type="transmembrane region" description="Helical" evidence="6">
    <location>
        <begin position="360"/>
        <end position="386"/>
    </location>
</feature>
<feature type="transmembrane region" description="Helical" evidence="6">
    <location>
        <begin position="204"/>
        <end position="222"/>
    </location>
</feature>
<protein>
    <submittedName>
        <fullName evidence="8">Putative drug resistance transporter</fullName>
    </submittedName>
</protein>
<dbReference type="CDD" id="cd17321">
    <property type="entry name" value="MFS_MMR_MDR_like"/>
    <property type="match status" value="1"/>
</dbReference>
<dbReference type="eggNOG" id="COG0477">
    <property type="taxonomic scope" value="Bacteria"/>
</dbReference>
<dbReference type="GO" id="GO:0005886">
    <property type="term" value="C:plasma membrane"/>
    <property type="evidence" value="ECO:0007669"/>
    <property type="project" value="UniProtKB-SubCell"/>
</dbReference>
<feature type="transmembrane region" description="Helical" evidence="6">
    <location>
        <begin position="432"/>
        <end position="452"/>
    </location>
</feature>
<dbReference type="SUPFAM" id="SSF103473">
    <property type="entry name" value="MFS general substrate transporter"/>
    <property type="match status" value="1"/>
</dbReference>
<feature type="transmembrane region" description="Helical" evidence="6">
    <location>
        <begin position="304"/>
        <end position="324"/>
    </location>
</feature>
<feature type="transmembrane region" description="Helical" evidence="6">
    <location>
        <begin position="331"/>
        <end position="354"/>
    </location>
</feature>
<evidence type="ECO:0000313" key="8">
    <source>
        <dbReference type="EMBL" id="BAK37027.1"/>
    </source>
</evidence>
<feature type="transmembrane region" description="Helical" evidence="6">
    <location>
        <begin position="85"/>
        <end position="104"/>
    </location>
</feature>
<dbReference type="InterPro" id="IPR011701">
    <property type="entry name" value="MFS"/>
</dbReference>
<dbReference type="Gene3D" id="1.20.1720.10">
    <property type="entry name" value="Multidrug resistance protein D"/>
    <property type="match status" value="1"/>
</dbReference>
<organism evidence="8 9">
    <name type="scientific">Microlunatus phosphovorus (strain ATCC 700054 / DSM 10555 / JCM 9379 / NBRC 101784 / NCIMB 13414 / VKM Ac-1990 / NM-1)</name>
    <dbReference type="NCBI Taxonomy" id="1032480"/>
    <lineage>
        <taxon>Bacteria</taxon>
        <taxon>Bacillati</taxon>
        <taxon>Actinomycetota</taxon>
        <taxon>Actinomycetes</taxon>
        <taxon>Propionibacteriales</taxon>
        <taxon>Propionibacteriaceae</taxon>
        <taxon>Microlunatus</taxon>
    </lineage>
</organism>
<evidence type="ECO:0000256" key="4">
    <source>
        <dbReference type="ARBA" id="ARBA00022989"/>
    </source>
</evidence>
<keyword evidence="9" id="KW-1185">Reference proteome</keyword>
<feature type="transmembrane region" description="Helical" evidence="6">
    <location>
        <begin position="147"/>
        <end position="167"/>
    </location>
</feature>
<keyword evidence="3 6" id="KW-0812">Transmembrane</keyword>
<dbReference type="AlphaFoldDB" id="F5XR05"/>
<feature type="transmembrane region" description="Helical" evidence="6">
    <location>
        <begin position="234"/>
        <end position="251"/>
    </location>
</feature>
<evidence type="ECO:0000256" key="3">
    <source>
        <dbReference type="ARBA" id="ARBA00022692"/>
    </source>
</evidence>
<dbReference type="InterPro" id="IPR036259">
    <property type="entry name" value="MFS_trans_sf"/>
</dbReference>
<dbReference type="Proteomes" id="UP000007947">
    <property type="component" value="Chromosome"/>
</dbReference>
<feature type="domain" description="Major facilitator superfamily (MFS) profile" evidence="7">
    <location>
        <begin position="19"/>
        <end position="455"/>
    </location>
</feature>
<feature type="transmembrane region" description="Helical" evidence="6">
    <location>
        <begin position="20"/>
        <end position="42"/>
    </location>
</feature>
<feature type="transmembrane region" description="Helical" evidence="6">
    <location>
        <begin position="173"/>
        <end position="192"/>
    </location>
</feature>
<dbReference type="PANTHER" id="PTHR42718:SF9">
    <property type="entry name" value="MAJOR FACILITATOR SUPERFAMILY MULTIDRUG TRANSPORTER MFSC"/>
    <property type="match status" value="1"/>
</dbReference>
<feature type="transmembrane region" description="Helical" evidence="6">
    <location>
        <begin position="407"/>
        <end position="426"/>
    </location>
</feature>
<dbReference type="Gene3D" id="1.20.1250.20">
    <property type="entry name" value="MFS general substrate transporter like domains"/>
    <property type="match status" value="1"/>
</dbReference>